<comment type="subunit">
    <text evidence="1">Homodimer.</text>
</comment>
<evidence type="ECO:0000256" key="1">
    <source>
        <dbReference type="RuleBase" id="RU363099"/>
    </source>
</evidence>
<dbReference type="Pfam" id="PF03018">
    <property type="entry name" value="Dirigent"/>
    <property type="match status" value="1"/>
</dbReference>
<protein>
    <recommendedName>
        <fullName evidence="1">Dirigent protein</fullName>
    </recommendedName>
</protein>
<reference evidence="2 3" key="1">
    <citation type="submission" date="2019-04" db="EMBL/GenBank/DDBJ databases">
        <title>An improved genome assembly and genetic linkage map for asparagus bean, Vigna unguiculata ssp. sesquipedialis.</title>
        <authorList>
            <person name="Xia Q."/>
            <person name="Zhang R."/>
            <person name="Dong Y."/>
        </authorList>
    </citation>
    <scope>NUCLEOTIDE SEQUENCE [LARGE SCALE GENOMIC DNA]</scope>
    <source>
        <tissue evidence="2">Leaf</tissue>
    </source>
</reference>
<keyword evidence="3" id="KW-1185">Reference proteome</keyword>
<dbReference type="EMBL" id="CP039350">
    <property type="protein sequence ID" value="QCD97565.1"/>
    <property type="molecule type" value="Genomic_DNA"/>
</dbReference>
<dbReference type="InterPro" id="IPR004265">
    <property type="entry name" value="Dirigent"/>
</dbReference>
<gene>
    <name evidence="2" type="ORF">DEO72_LG6g2275</name>
</gene>
<proteinExistence type="inferred from homology"/>
<evidence type="ECO:0000313" key="2">
    <source>
        <dbReference type="EMBL" id="QCD97565.1"/>
    </source>
</evidence>
<organism evidence="2 3">
    <name type="scientific">Vigna unguiculata</name>
    <name type="common">Cowpea</name>
    <dbReference type="NCBI Taxonomy" id="3917"/>
    <lineage>
        <taxon>Eukaryota</taxon>
        <taxon>Viridiplantae</taxon>
        <taxon>Streptophyta</taxon>
        <taxon>Embryophyta</taxon>
        <taxon>Tracheophyta</taxon>
        <taxon>Spermatophyta</taxon>
        <taxon>Magnoliopsida</taxon>
        <taxon>eudicotyledons</taxon>
        <taxon>Gunneridae</taxon>
        <taxon>Pentapetalae</taxon>
        <taxon>rosids</taxon>
        <taxon>fabids</taxon>
        <taxon>Fabales</taxon>
        <taxon>Fabaceae</taxon>
        <taxon>Papilionoideae</taxon>
        <taxon>50 kb inversion clade</taxon>
        <taxon>NPAAA clade</taxon>
        <taxon>indigoferoid/millettioid clade</taxon>
        <taxon>Phaseoleae</taxon>
        <taxon>Vigna</taxon>
    </lineage>
</organism>
<dbReference type="AlphaFoldDB" id="A0A4D6M8F4"/>
<comment type="subcellular location">
    <subcellularLocation>
        <location evidence="1">Secreted</location>
        <location evidence="1">Extracellular space</location>
        <location evidence="1">Apoplast</location>
    </subcellularLocation>
</comment>
<accession>A0A4D6M8F4</accession>
<name>A0A4D6M8F4_VIGUN</name>
<sequence>MADSPLPFGSMVVIENRLTIGPDVESKRIGKAQGFYLSATQRPAPPCSSTKVTLSTANNHRVHERRSVHQMFMLAVSRSITTKVMPQSNTMFTSTIIPPPPPPPLPLINMLTRVLTS</sequence>
<dbReference type="Proteomes" id="UP000501690">
    <property type="component" value="Linkage Group LG6"/>
</dbReference>
<dbReference type="GO" id="GO:0048046">
    <property type="term" value="C:apoplast"/>
    <property type="evidence" value="ECO:0007669"/>
    <property type="project" value="UniProtKB-SubCell"/>
</dbReference>
<keyword evidence="1" id="KW-0964">Secreted</keyword>
<keyword evidence="1" id="KW-0052">Apoplast</keyword>
<evidence type="ECO:0000313" key="3">
    <source>
        <dbReference type="Proteomes" id="UP000501690"/>
    </source>
</evidence>
<comment type="function">
    <text evidence="1">Dirigent proteins impart stereoselectivity on the phenoxy radical-coupling reaction, yielding optically active lignans from two molecules of coniferyl alcohol in the biosynthesis of lignans, flavonolignans, and alkaloids and thus plays a central role in plant secondary metabolism.</text>
</comment>
<comment type="similarity">
    <text evidence="1">Belongs to the plant dirigent protein family.</text>
</comment>